<comment type="subcellular location">
    <subcellularLocation>
        <location evidence="1">Membrane</location>
        <topology evidence="1">Multi-pass membrane protein</topology>
    </subcellularLocation>
</comment>
<dbReference type="PATRIC" id="fig|1429438.4.peg.1310"/>
<feature type="transmembrane region" description="Helical" evidence="5">
    <location>
        <begin position="357"/>
        <end position="376"/>
    </location>
</feature>
<evidence type="ECO:0000256" key="5">
    <source>
        <dbReference type="SAM" id="Phobius"/>
    </source>
</evidence>
<protein>
    <recommendedName>
        <fullName evidence="6">O-antigen ligase-related domain-containing protein</fullName>
    </recommendedName>
</protein>
<dbReference type="Proteomes" id="UP000019141">
    <property type="component" value="Unassembled WGS sequence"/>
</dbReference>
<dbReference type="PANTHER" id="PTHR37422:SF13">
    <property type="entry name" value="LIPOPOLYSACCHARIDE BIOSYNTHESIS PROTEIN PA4999-RELATED"/>
    <property type="match status" value="1"/>
</dbReference>
<feature type="transmembrane region" description="Helical" evidence="5">
    <location>
        <begin position="313"/>
        <end position="336"/>
    </location>
</feature>
<organism evidence="7 8">
    <name type="scientific">Entotheonella factor</name>
    <dbReference type="NCBI Taxonomy" id="1429438"/>
    <lineage>
        <taxon>Bacteria</taxon>
        <taxon>Pseudomonadati</taxon>
        <taxon>Nitrospinota/Tectimicrobiota group</taxon>
        <taxon>Candidatus Tectimicrobiota</taxon>
        <taxon>Candidatus Entotheonellia</taxon>
        <taxon>Candidatus Entotheonellales</taxon>
        <taxon>Candidatus Entotheonellaceae</taxon>
        <taxon>Candidatus Entotheonella</taxon>
    </lineage>
</organism>
<accession>W4LUZ6</accession>
<keyword evidence="4 5" id="KW-0472">Membrane</keyword>
<name>W4LUZ6_ENTF1</name>
<dbReference type="HOGENOM" id="CLU_645090_0_0_7"/>
<feature type="transmembrane region" description="Helical" evidence="5">
    <location>
        <begin position="218"/>
        <end position="239"/>
    </location>
</feature>
<feature type="transmembrane region" description="Helical" evidence="5">
    <location>
        <begin position="69"/>
        <end position="86"/>
    </location>
</feature>
<dbReference type="AlphaFoldDB" id="W4LUZ6"/>
<evidence type="ECO:0000313" key="8">
    <source>
        <dbReference type="Proteomes" id="UP000019141"/>
    </source>
</evidence>
<feature type="transmembrane region" description="Helical" evidence="5">
    <location>
        <begin position="26"/>
        <end position="49"/>
    </location>
</feature>
<comment type="caution">
    <text evidence="7">The sequence shown here is derived from an EMBL/GenBank/DDBJ whole genome shotgun (WGS) entry which is preliminary data.</text>
</comment>
<dbReference type="GO" id="GO:0016020">
    <property type="term" value="C:membrane"/>
    <property type="evidence" value="ECO:0007669"/>
    <property type="project" value="UniProtKB-SubCell"/>
</dbReference>
<evidence type="ECO:0000256" key="3">
    <source>
        <dbReference type="ARBA" id="ARBA00022989"/>
    </source>
</evidence>
<gene>
    <name evidence="7" type="ORF">ETSY1_05855</name>
</gene>
<reference evidence="7 8" key="1">
    <citation type="journal article" date="2014" name="Nature">
        <title>An environmental bacterial taxon with a large and distinct metabolic repertoire.</title>
        <authorList>
            <person name="Wilson M.C."/>
            <person name="Mori T."/>
            <person name="Ruckert C."/>
            <person name="Uria A.R."/>
            <person name="Helf M.J."/>
            <person name="Takada K."/>
            <person name="Gernert C."/>
            <person name="Steffens U.A."/>
            <person name="Heycke N."/>
            <person name="Schmitt S."/>
            <person name="Rinke C."/>
            <person name="Helfrich E.J."/>
            <person name="Brachmann A.O."/>
            <person name="Gurgui C."/>
            <person name="Wakimoto T."/>
            <person name="Kracht M."/>
            <person name="Crusemann M."/>
            <person name="Hentschel U."/>
            <person name="Abe I."/>
            <person name="Matsunaga S."/>
            <person name="Kalinowski J."/>
            <person name="Takeyama H."/>
            <person name="Piel J."/>
        </authorList>
    </citation>
    <scope>NUCLEOTIDE SEQUENCE [LARGE SCALE GENOMIC DNA]</scope>
    <source>
        <strain evidence="8">TSY1</strain>
    </source>
</reference>
<keyword evidence="3 5" id="KW-1133">Transmembrane helix</keyword>
<keyword evidence="8" id="KW-1185">Reference proteome</keyword>
<evidence type="ECO:0000259" key="6">
    <source>
        <dbReference type="Pfam" id="PF04932"/>
    </source>
</evidence>
<feature type="transmembrane region" description="Helical" evidence="5">
    <location>
        <begin position="116"/>
        <end position="132"/>
    </location>
</feature>
<evidence type="ECO:0000313" key="7">
    <source>
        <dbReference type="EMBL" id="ETX01854.1"/>
    </source>
</evidence>
<dbReference type="InterPro" id="IPR051533">
    <property type="entry name" value="WaaL-like"/>
</dbReference>
<dbReference type="InterPro" id="IPR007016">
    <property type="entry name" value="O-antigen_ligase-rel_domated"/>
</dbReference>
<keyword evidence="2 5" id="KW-0812">Transmembrane</keyword>
<feature type="transmembrane region" description="Helical" evidence="5">
    <location>
        <begin position="144"/>
        <end position="166"/>
    </location>
</feature>
<evidence type="ECO:0000256" key="1">
    <source>
        <dbReference type="ARBA" id="ARBA00004141"/>
    </source>
</evidence>
<dbReference type="Pfam" id="PF04932">
    <property type="entry name" value="Wzy_C"/>
    <property type="match status" value="1"/>
</dbReference>
<feature type="domain" description="O-antigen ligase-related" evidence="6">
    <location>
        <begin position="182"/>
        <end position="329"/>
    </location>
</feature>
<dbReference type="PANTHER" id="PTHR37422">
    <property type="entry name" value="TEICHURONIC ACID BIOSYNTHESIS PROTEIN TUAE"/>
    <property type="match status" value="1"/>
</dbReference>
<sequence length="425" mass="47265">MRWLMLGMLLVMPFEKNPYLKISDNFMGVIPDFTVIKCLGLLGLALVFWQIITGQVRLGLFESPPGRTYITFLLLTAFAAVMTGAAMRGITRFMSLALFLPIMLVGLRNLVDFRRLLFLLPGVLILCLPYAYRQYLRYGGRLGVGLYEANYFALALILLIPLAFIIAKQQERLWWRYAWFGGVIAMLASVVMTGSRGGFVGGLICLLALSIRMAQQRVFFPMLALAGLLASVVIFPTVLGERLLASGIGASGSEVADAHGVAASNEAHTELFYAGLRMIQDKPIFGVGLGRFKDESLNYYPTLVKARIAHNTYLHIGAESGLIALGCFVLFLILVLQSLNRSAQYALALHEPRIYEWVIGLQCGLCGWFVSAFFVSAQYEKFFWAVIFMTIVLERLLTDAYWTRVESMSSPRPPGAGAWPTWHPA</sequence>
<evidence type="ECO:0000256" key="2">
    <source>
        <dbReference type="ARBA" id="ARBA00022692"/>
    </source>
</evidence>
<dbReference type="EMBL" id="AZHW01000196">
    <property type="protein sequence ID" value="ETX01854.1"/>
    <property type="molecule type" value="Genomic_DNA"/>
</dbReference>
<evidence type="ECO:0000256" key="4">
    <source>
        <dbReference type="ARBA" id="ARBA00023136"/>
    </source>
</evidence>
<feature type="transmembrane region" description="Helical" evidence="5">
    <location>
        <begin position="178"/>
        <end position="211"/>
    </location>
</feature>
<proteinExistence type="predicted"/>